<dbReference type="EMBL" id="CAJHJG010005339">
    <property type="protein sequence ID" value="CAD6949565.1"/>
    <property type="molecule type" value="Genomic_DNA"/>
</dbReference>
<comment type="caution">
    <text evidence="2">The sequence shown here is derived from an EMBL/GenBank/DDBJ whole genome shotgun (WGS) entry which is preliminary data.</text>
</comment>
<protein>
    <submittedName>
        <fullName evidence="2">Uncharacterized protein</fullName>
    </submittedName>
</protein>
<feature type="compositionally biased region" description="Polar residues" evidence="1">
    <location>
        <begin position="37"/>
        <end position="47"/>
    </location>
</feature>
<reference evidence="2" key="1">
    <citation type="submission" date="2020-10" db="EMBL/GenBank/DDBJ databases">
        <authorList>
            <person name="Sedaghatjoo S."/>
        </authorList>
    </citation>
    <scope>NUCLEOTIDE SEQUENCE</scope>
    <source>
        <strain evidence="2">AZH3</strain>
    </source>
</reference>
<evidence type="ECO:0000313" key="3">
    <source>
        <dbReference type="Proteomes" id="UP000836402"/>
    </source>
</evidence>
<sequence length="165" mass="17755">MPSRIIFRTENVVDATEGMVGPSPSSALHQREPLQSHAHQAPSTDLDNATRYAEIRGGGGVPTSMDTDRQTTGPPDGNDGDEDTGADAELRDALSNTAHPTAEYVDADVTLHISHLLLADLLDSEHPSKYICADPHRPEYPPSQVALSAKETLTLRVYTAMLRTG</sequence>
<proteinExistence type="predicted"/>
<evidence type="ECO:0000256" key="1">
    <source>
        <dbReference type="SAM" id="MobiDB-lite"/>
    </source>
</evidence>
<accession>A0ABN7J529</accession>
<name>A0ABN7J529_9BASI</name>
<organism evidence="2 3">
    <name type="scientific">Tilletia caries</name>
    <name type="common">wheat bunt fungus</name>
    <dbReference type="NCBI Taxonomy" id="13290"/>
    <lineage>
        <taxon>Eukaryota</taxon>
        <taxon>Fungi</taxon>
        <taxon>Dikarya</taxon>
        <taxon>Basidiomycota</taxon>
        <taxon>Ustilaginomycotina</taxon>
        <taxon>Exobasidiomycetes</taxon>
        <taxon>Tilletiales</taxon>
        <taxon>Tilletiaceae</taxon>
        <taxon>Tilletia</taxon>
    </lineage>
</organism>
<keyword evidence="3" id="KW-1185">Reference proteome</keyword>
<feature type="region of interest" description="Disordered" evidence="1">
    <location>
        <begin position="11"/>
        <end position="91"/>
    </location>
</feature>
<dbReference type="Proteomes" id="UP000836402">
    <property type="component" value="Unassembled WGS sequence"/>
</dbReference>
<gene>
    <name evidence="2" type="ORF">JKIAZH3_G2648</name>
</gene>
<evidence type="ECO:0000313" key="2">
    <source>
        <dbReference type="EMBL" id="CAD6949565.1"/>
    </source>
</evidence>